<name>A0A9Q3EQW5_9BASI</name>
<comment type="caution">
    <text evidence="2">The sequence shown here is derived from an EMBL/GenBank/DDBJ whole genome shotgun (WGS) entry which is preliminary data.</text>
</comment>
<dbReference type="InterPro" id="IPR036691">
    <property type="entry name" value="Endo/exonu/phosph_ase_sf"/>
</dbReference>
<evidence type="ECO:0000259" key="1">
    <source>
        <dbReference type="Pfam" id="PF14529"/>
    </source>
</evidence>
<protein>
    <recommendedName>
        <fullName evidence="1">Endonuclease/exonuclease/phosphatase domain-containing protein</fullName>
    </recommendedName>
</protein>
<feature type="domain" description="Endonuclease/exonuclease/phosphatase" evidence="1">
    <location>
        <begin position="2"/>
        <end position="88"/>
    </location>
</feature>
<evidence type="ECO:0000313" key="3">
    <source>
        <dbReference type="Proteomes" id="UP000765509"/>
    </source>
</evidence>
<organism evidence="2 3">
    <name type="scientific">Austropuccinia psidii MF-1</name>
    <dbReference type="NCBI Taxonomy" id="1389203"/>
    <lineage>
        <taxon>Eukaryota</taxon>
        <taxon>Fungi</taxon>
        <taxon>Dikarya</taxon>
        <taxon>Basidiomycota</taxon>
        <taxon>Pucciniomycotina</taxon>
        <taxon>Pucciniomycetes</taxon>
        <taxon>Pucciniales</taxon>
        <taxon>Sphaerophragmiaceae</taxon>
        <taxon>Austropuccinia</taxon>
    </lineage>
</organism>
<dbReference type="Pfam" id="PF14529">
    <property type="entry name" value="Exo_endo_phos_2"/>
    <property type="match status" value="1"/>
</dbReference>
<dbReference type="GO" id="GO:0003824">
    <property type="term" value="F:catalytic activity"/>
    <property type="evidence" value="ECO:0007669"/>
    <property type="project" value="InterPro"/>
</dbReference>
<accession>A0A9Q3EQW5</accession>
<evidence type="ECO:0000313" key="2">
    <source>
        <dbReference type="EMBL" id="MBW0524407.1"/>
    </source>
</evidence>
<dbReference type="Gene3D" id="3.60.10.10">
    <property type="entry name" value="Endonuclease/exonuclease/phosphatase"/>
    <property type="match status" value="1"/>
</dbReference>
<dbReference type="Proteomes" id="UP000765509">
    <property type="component" value="Unassembled WGS sequence"/>
</dbReference>
<reference evidence="2" key="1">
    <citation type="submission" date="2021-03" db="EMBL/GenBank/DDBJ databases">
        <title>Draft genome sequence of rust myrtle Austropuccinia psidii MF-1, a brazilian biotype.</title>
        <authorList>
            <person name="Quecine M.C."/>
            <person name="Pachon D.M.R."/>
            <person name="Bonatelli M.L."/>
            <person name="Correr F.H."/>
            <person name="Franceschini L.M."/>
            <person name="Leite T.F."/>
            <person name="Margarido G.R.A."/>
            <person name="Almeida C.A."/>
            <person name="Ferrarezi J.A."/>
            <person name="Labate C.A."/>
        </authorList>
    </citation>
    <scope>NUCLEOTIDE SEQUENCE</scope>
    <source>
        <strain evidence="2">MF-1</strain>
    </source>
</reference>
<keyword evidence="3" id="KW-1185">Reference proteome</keyword>
<gene>
    <name evidence="2" type="ORF">O181_064122</name>
</gene>
<dbReference type="InterPro" id="IPR005135">
    <property type="entry name" value="Endo/exonuclease/phosphatase"/>
</dbReference>
<dbReference type="EMBL" id="AVOT02031029">
    <property type="protein sequence ID" value="MBW0524407.1"/>
    <property type="molecule type" value="Genomic_DNA"/>
</dbReference>
<dbReference type="AlphaFoldDB" id="A0A9Q3EQW5"/>
<dbReference type="SUPFAM" id="SSF56219">
    <property type="entry name" value="DNase I-like"/>
    <property type="match status" value="1"/>
</dbReference>
<sequence>MKTLQNDLETIDNRTKPIILGMDSNLHHKLWSPIGYNHEHPQSRKLHHICERKGFKLASPKYTPTHLGPTGRANTIDLIWANNPALKLISKCEFQL</sequence>
<proteinExistence type="predicted"/>
<dbReference type="OrthoDB" id="2505506at2759"/>